<keyword evidence="3" id="KW-1185">Reference proteome</keyword>
<protein>
    <submittedName>
        <fullName evidence="2">Uncharacterized protein</fullName>
    </submittedName>
</protein>
<proteinExistence type="predicted"/>
<evidence type="ECO:0000256" key="1">
    <source>
        <dbReference type="SAM" id="MobiDB-lite"/>
    </source>
</evidence>
<dbReference type="EMBL" id="CM001881">
    <property type="protein sequence ID" value="EOY21587.1"/>
    <property type="molecule type" value="Genomic_DNA"/>
</dbReference>
<name>A0A061FXJ3_THECC</name>
<sequence>MSVNRDVAAVVMGPREVPGRDILSSLNAYSTLLGDILNYVQSDGKKSDLNEGVYQKDEASFNTQFDDLFHDLDNNTILVSGEYEEVNAFVDVKHNEKDDVDEGVEREDEETEEDANKDDDDDEDENEENEFTVLDDD</sequence>
<reference evidence="2 3" key="1">
    <citation type="journal article" date="2013" name="Genome Biol.">
        <title>The genome sequence of the most widely cultivated cacao type and its use to identify candidate genes regulating pod color.</title>
        <authorList>
            <person name="Motamayor J.C."/>
            <person name="Mockaitis K."/>
            <person name="Schmutz J."/>
            <person name="Haiminen N."/>
            <person name="Iii D.L."/>
            <person name="Cornejo O."/>
            <person name="Findley S.D."/>
            <person name="Zheng P."/>
            <person name="Utro F."/>
            <person name="Royaert S."/>
            <person name="Saski C."/>
            <person name="Jenkins J."/>
            <person name="Podicheti R."/>
            <person name="Zhao M."/>
            <person name="Scheffler B.E."/>
            <person name="Stack J.C."/>
            <person name="Feltus F.A."/>
            <person name="Mustiga G.M."/>
            <person name="Amores F."/>
            <person name="Phillips W."/>
            <person name="Marelli J.P."/>
            <person name="May G.D."/>
            <person name="Shapiro H."/>
            <person name="Ma J."/>
            <person name="Bustamante C.D."/>
            <person name="Schnell R.J."/>
            <person name="Main D."/>
            <person name="Gilbert D."/>
            <person name="Parida L."/>
            <person name="Kuhn D.N."/>
        </authorList>
    </citation>
    <scope>NUCLEOTIDE SEQUENCE [LARGE SCALE GENOMIC DNA]</scope>
    <source>
        <strain evidence="3">cv. Matina 1-6</strain>
    </source>
</reference>
<accession>A0A061FXJ3</accession>
<gene>
    <name evidence="2" type="ORF">TCM_013461</name>
</gene>
<feature type="compositionally biased region" description="Acidic residues" evidence="1">
    <location>
        <begin position="98"/>
        <end position="137"/>
    </location>
</feature>
<dbReference type="Gramene" id="EOY21587">
    <property type="protein sequence ID" value="EOY21587"/>
    <property type="gene ID" value="TCM_013461"/>
</dbReference>
<dbReference type="AlphaFoldDB" id="A0A061FXJ3"/>
<organism evidence="2 3">
    <name type="scientific">Theobroma cacao</name>
    <name type="common">Cacao</name>
    <name type="synonym">Cocoa</name>
    <dbReference type="NCBI Taxonomy" id="3641"/>
    <lineage>
        <taxon>Eukaryota</taxon>
        <taxon>Viridiplantae</taxon>
        <taxon>Streptophyta</taxon>
        <taxon>Embryophyta</taxon>
        <taxon>Tracheophyta</taxon>
        <taxon>Spermatophyta</taxon>
        <taxon>Magnoliopsida</taxon>
        <taxon>eudicotyledons</taxon>
        <taxon>Gunneridae</taxon>
        <taxon>Pentapetalae</taxon>
        <taxon>rosids</taxon>
        <taxon>malvids</taxon>
        <taxon>Malvales</taxon>
        <taxon>Malvaceae</taxon>
        <taxon>Byttnerioideae</taxon>
        <taxon>Theobroma</taxon>
    </lineage>
</organism>
<feature type="region of interest" description="Disordered" evidence="1">
    <location>
        <begin position="90"/>
        <end position="137"/>
    </location>
</feature>
<dbReference type="Proteomes" id="UP000026915">
    <property type="component" value="Chromosome 3"/>
</dbReference>
<dbReference type="HOGENOM" id="CLU_1868846_0_0_1"/>
<evidence type="ECO:0000313" key="2">
    <source>
        <dbReference type="EMBL" id="EOY21587.1"/>
    </source>
</evidence>
<dbReference type="InParanoid" id="A0A061FXJ3"/>
<evidence type="ECO:0000313" key="3">
    <source>
        <dbReference type="Proteomes" id="UP000026915"/>
    </source>
</evidence>